<keyword evidence="2" id="KW-1185">Reference proteome</keyword>
<reference evidence="1 2" key="1">
    <citation type="submission" date="2019-01" db="EMBL/GenBank/DDBJ databases">
        <title>Filimonas sp. strain TTM-71.</title>
        <authorList>
            <person name="Chen W.-M."/>
        </authorList>
    </citation>
    <scope>NUCLEOTIDE SEQUENCE [LARGE SCALE GENOMIC DNA]</scope>
    <source>
        <strain evidence="1 2">TTM-71</strain>
    </source>
</reference>
<gene>
    <name evidence="1" type="ORF">ESB13_12265</name>
</gene>
<accession>A0A4Q1D5K5</accession>
<comment type="caution">
    <text evidence="1">The sequence shown here is derived from an EMBL/GenBank/DDBJ whole genome shotgun (WGS) entry which is preliminary data.</text>
</comment>
<organism evidence="1 2">
    <name type="scientific">Filimonas effusa</name>
    <dbReference type="NCBI Taxonomy" id="2508721"/>
    <lineage>
        <taxon>Bacteria</taxon>
        <taxon>Pseudomonadati</taxon>
        <taxon>Bacteroidota</taxon>
        <taxon>Chitinophagia</taxon>
        <taxon>Chitinophagales</taxon>
        <taxon>Chitinophagaceae</taxon>
        <taxon>Filimonas</taxon>
    </lineage>
</organism>
<protein>
    <recommendedName>
        <fullName evidence="3">Nucleotidyl transferase AbiEii/AbiGii toxin family protein</fullName>
    </recommendedName>
</protein>
<dbReference type="Gene3D" id="3.30.460.40">
    <property type="match status" value="1"/>
</dbReference>
<proteinExistence type="predicted"/>
<dbReference type="AlphaFoldDB" id="A0A4Q1D5K5"/>
<dbReference type="RefSeq" id="WP_129003677.1">
    <property type="nucleotide sequence ID" value="NZ_SDHZ01000002.1"/>
</dbReference>
<evidence type="ECO:0000313" key="2">
    <source>
        <dbReference type="Proteomes" id="UP000290545"/>
    </source>
</evidence>
<evidence type="ECO:0000313" key="1">
    <source>
        <dbReference type="EMBL" id="RXK82897.1"/>
    </source>
</evidence>
<name>A0A4Q1D5K5_9BACT</name>
<evidence type="ECO:0008006" key="3">
    <source>
        <dbReference type="Google" id="ProtNLM"/>
    </source>
</evidence>
<dbReference type="EMBL" id="SDHZ01000002">
    <property type="protein sequence ID" value="RXK82897.1"/>
    <property type="molecule type" value="Genomic_DNA"/>
</dbReference>
<dbReference type="Proteomes" id="UP000290545">
    <property type="component" value="Unassembled WGS sequence"/>
</dbReference>
<dbReference type="OrthoDB" id="114489at2"/>
<sequence>MSHRENVLRIKTVYRALGELAADVVFVGGSTVSLYSTRPETETRPTDDVDIVVEVVHHRDYAVIEEKLREKGFVNDVASGVICRYTVLGITVDVMPTSDEILGFANKWYAEAFANAIAVDLEDGITIRVFAGPYFIATKLEAFADRGENEGRFSSDFEDIVHVLNNRVSIWDEIKQCSGALKNYLKAQFIELLSQKYIDEWISVNLEHNEQNRVRFILGNMAAIAEI</sequence>